<dbReference type="EMBL" id="KQ971363">
    <property type="protein sequence ID" value="EFA09149.2"/>
    <property type="molecule type" value="Genomic_DNA"/>
</dbReference>
<keyword evidence="11 14" id="KW-0503">Monooxygenase</keyword>
<feature type="chain" id="PRO_5007310809" evidence="15">
    <location>
        <begin position="22"/>
        <end position="494"/>
    </location>
</feature>
<dbReference type="PRINTS" id="PR00385">
    <property type="entry name" value="P450"/>
</dbReference>
<dbReference type="InterPro" id="IPR002401">
    <property type="entry name" value="Cyt_P450_E_grp-I"/>
</dbReference>
<comment type="similarity">
    <text evidence="4 14">Belongs to the cytochrome P450 family.</text>
</comment>
<organism evidence="16 17">
    <name type="scientific">Tribolium castaneum</name>
    <name type="common">Red flour beetle</name>
    <dbReference type="NCBI Taxonomy" id="7070"/>
    <lineage>
        <taxon>Eukaryota</taxon>
        <taxon>Metazoa</taxon>
        <taxon>Ecdysozoa</taxon>
        <taxon>Arthropoda</taxon>
        <taxon>Hexapoda</taxon>
        <taxon>Insecta</taxon>
        <taxon>Pterygota</taxon>
        <taxon>Neoptera</taxon>
        <taxon>Endopterygota</taxon>
        <taxon>Coleoptera</taxon>
        <taxon>Polyphaga</taxon>
        <taxon>Cucujiformia</taxon>
        <taxon>Tenebrionidae</taxon>
        <taxon>Tenebrionidae incertae sedis</taxon>
        <taxon>Tribolium</taxon>
    </lineage>
</organism>
<evidence type="ECO:0000256" key="15">
    <source>
        <dbReference type="SAM" id="SignalP"/>
    </source>
</evidence>
<keyword evidence="5 13" id="KW-0349">Heme</keyword>
<dbReference type="eggNOG" id="KOG0158">
    <property type="taxonomic scope" value="Eukaryota"/>
</dbReference>
<reference evidence="16 17" key="2">
    <citation type="journal article" date="2010" name="Nucleic Acids Res.">
        <title>BeetleBase in 2010: revisions to provide comprehensive genomic information for Tribolium castaneum.</title>
        <authorList>
            <person name="Kim H.S."/>
            <person name="Murphy T."/>
            <person name="Xia J."/>
            <person name="Caragea D."/>
            <person name="Park Y."/>
            <person name="Beeman R.W."/>
            <person name="Lorenzen M.D."/>
            <person name="Butcher S."/>
            <person name="Manak J.R."/>
            <person name="Brown S.J."/>
        </authorList>
    </citation>
    <scope>GENOME REANNOTATION</scope>
    <source>
        <strain evidence="16 17">Georgia GA2</strain>
    </source>
</reference>
<feature type="signal peptide" evidence="15">
    <location>
        <begin position="1"/>
        <end position="21"/>
    </location>
</feature>
<dbReference type="PANTHER" id="PTHR24292:SF54">
    <property type="entry name" value="CYP9F3-RELATED"/>
    <property type="match status" value="1"/>
</dbReference>
<dbReference type="Pfam" id="PF00067">
    <property type="entry name" value="p450"/>
    <property type="match status" value="2"/>
</dbReference>
<dbReference type="OMA" id="ECTERTI"/>
<dbReference type="Proteomes" id="UP000007266">
    <property type="component" value="Linkage group 8"/>
</dbReference>
<accession>D6WUP5</accession>
<keyword evidence="9 14" id="KW-0560">Oxidoreductase</keyword>
<evidence type="ECO:0000256" key="10">
    <source>
        <dbReference type="ARBA" id="ARBA00023004"/>
    </source>
</evidence>
<evidence type="ECO:0000256" key="8">
    <source>
        <dbReference type="ARBA" id="ARBA00022848"/>
    </source>
</evidence>
<dbReference type="InParanoid" id="D6WUP5"/>
<dbReference type="InterPro" id="IPR050476">
    <property type="entry name" value="Insect_CytP450_Detox"/>
</dbReference>
<evidence type="ECO:0000256" key="1">
    <source>
        <dbReference type="ARBA" id="ARBA00001971"/>
    </source>
</evidence>
<keyword evidence="17" id="KW-1185">Reference proteome</keyword>
<keyword evidence="10 13" id="KW-0408">Iron</keyword>
<evidence type="ECO:0000313" key="17">
    <source>
        <dbReference type="Proteomes" id="UP000007266"/>
    </source>
</evidence>
<dbReference type="GO" id="GO:0016705">
    <property type="term" value="F:oxidoreductase activity, acting on paired donors, with incorporation or reduction of molecular oxygen"/>
    <property type="evidence" value="ECO:0007669"/>
    <property type="project" value="InterPro"/>
</dbReference>
<sequence>MLLSLFAVFLSVLIFFKFVSPCTYWKEKGVKHAQAWPFIGSMGRVFFKKQPYVEFLTELYNKFPNERYVGFMKFTQNHILIRDIELIGKITGKEFNFFTDRTVSSRLRKDKILSQSLISLTGDHWRDMRATLSPAFTSNRTRNLYTFIETCARNFVNHYKAEVEIEVKEVFAKFANDVIASVAFSTELNSLKEPNDFYTNASQLKPDFFKQFITTSDKNRQDLISLLKDESLKFETYKRAKGEGFAIGEEPQIDPLSRKIQLTDEQILAQALLFFLTGFETISTSASFLAYELAVNLDVQKKLQREIDKVVQITGDRIPYDALLSMKYLDQVISESLRKWPPKFETDRVCTRDYHIKAQKGEKSLLIRKGMSVVIPIMAIHRDPDYYPNPNRFDPERFSDENRDKVVPGTYLPFGAGPRNCLGDDSVFLLTGDWNCVSVGARLALLEMKTVFGYLLAKFDIVQAKKTQMPIKLSAKCLDMEPEEGFWLGFRPRN</sequence>
<dbReference type="PRINTS" id="PR00463">
    <property type="entry name" value="EP450I"/>
</dbReference>
<keyword evidence="8" id="KW-0492">Microsome</keyword>
<comment type="subcellular location">
    <subcellularLocation>
        <location evidence="3">Endoplasmic reticulum membrane</location>
        <topology evidence="3">Peripheral membrane protein</topology>
    </subcellularLocation>
    <subcellularLocation>
        <location evidence="2">Microsome membrane</location>
        <topology evidence="2">Peripheral membrane protein</topology>
    </subcellularLocation>
</comment>
<dbReference type="SUPFAM" id="SSF48264">
    <property type="entry name" value="Cytochrome P450"/>
    <property type="match status" value="1"/>
</dbReference>
<evidence type="ECO:0000256" key="6">
    <source>
        <dbReference type="ARBA" id="ARBA00022723"/>
    </source>
</evidence>
<dbReference type="PANTHER" id="PTHR24292">
    <property type="entry name" value="CYTOCHROME P450"/>
    <property type="match status" value="1"/>
</dbReference>
<evidence type="ECO:0000313" key="16">
    <source>
        <dbReference type="EMBL" id="EFA09149.2"/>
    </source>
</evidence>
<dbReference type="InterPro" id="IPR036396">
    <property type="entry name" value="Cyt_P450_sf"/>
</dbReference>
<gene>
    <name evidence="16" type="primary">AUGUSTUS-3.0.2_05385</name>
    <name evidence="16" type="ORF">TcasGA2_TC005385</name>
</gene>
<dbReference type="InterPro" id="IPR017972">
    <property type="entry name" value="Cyt_P450_CS"/>
</dbReference>
<dbReference type="AlphaFoldDB" id="D6WUP5"/>
<evidence type="ECO:0000256" key="2">
    <source>
        <dbReference type="ARBA" id="ARBA00004174"/>
    </source>
</evidence>
<dbReference type="GO" id="GO:0004497">
    <property type="term" value="F:monooxygenase activity"/>
    <property type="evidence" value="ECO:0007669"/>
    <property type="project" value="UniProtKB-KW"/>
</dbReference>
<feature type="binding site" description="axial binding residue" evidence="13">
    <location>
        <position position="421"/>
    </location>
    <ligand>
        <name>heme</name>
        <dbReference type="ChEBI" id="CHEBI:30413"/>
    </ligand>
    <ligandPart>
        <name>Fe</name>
        <dbReference type="ChEBI" id="CHEBI:18248"/>
    </ligandPart>
</feature>
<evidence type="ECO:0000256" key="9">
    <source>
        <dbReference type="ARBA" id="ARBA00023002"/>
    </source>
</evidence>
<keyword evidence="7" id="KW-0256">Endoplasmic reticulum</keyword>
<keyword evidence="15" id="KW-0732">Signal</keyword>
<comment type="cofactor">
    <cofactor evidence="1 13">
        <name>heme</name>
        <dbReference type="ChEBI" id="CHEBI:30413"/>
    </cofactor>
</comment>
<dbReference type="InterPro" id="IPR001128">
    <property type="entry name" value="Cyt_P450"/>
</dbReference>
<keyword evidence="12" id="KW-0472">Membrane</keyword>
<dbReference type="GO" id="GO:0005506">
    <property type="term" value="F:iron ion binding"/>
    <property type="evidence" value="ECO:0007669"/>
    <property type="project" value="InterPro"/>
</dbReference>
<dbReference type="GO" id="GO:0005789">
    <property type="term" value="C:endoplasmic reticulum membrane"/>
    <property type="evidence" value="ECO:0007669"/>
    <property type="project" value="UniProtKB-SubCell"/>
</dbReference>
<dbReference type="PROSITE" id="PS00086">
    <property type="entry name" value="CYTOCHROME_P450"/>
    <property type="match status" value="1"/>
</dbReference>
<evidence type="ECO:0000256" key="11">
    <source>
        <dbReference type="ARBA" id="ARBA00023033"/>
    </source>
</evidence>
<evidence type="ECO:0000256" key="3">
    <source>
        <dbReference type="ARBA" id="ARBA00004406"/>
    </source>
</evidence>
<name>D6WUP5_TRICA</name>
<evidence type="ECO:0000256" key="4">
    <source>
        <dbReference type="ARBA" id="ARBA00010617"/>
    </source>
</evidence>
<dbReference type="HOGENOM" id="CLU_001570_5_2_1"/>
<reference evidence="16 17" key="1">
    <citation type="journal article" date="2008" name="Nature">
        <title>The genome of the model beetle and pest Tribolium castaneum.</title>
        <authorList>
            <consortium name="Tribolium Genome Sequencing Consortium"/>
            <person name="Richards S."/>
            <person name="Gibbs R.A."/>
            <person name="Weinstock G.M."/>
            <person name="Brown S.J."/>
            <person name="Denell R."/>
            <person name="Beeman R.W."/>
            <person name="Gibbs R."/>
            <person name="Beeman R.W."/>
            <person name="Brown S.J."/>
            <person name="Bucher G."/>
            <person name="Friedrich M."/>
            <person name="Grimmelikhuijzen C.J."/>
            <person name="Klingler M."/>
            <person name="Lorenzen M."/>
            <person name="Richards S."/>
            <person name="Roth S."/>
            <person name="Schroder R."/>
            <person name="Tautz D."/>
            <person name="Zdobnov E.M."/>
            <person name="Muzny D."/>
            <person name="Gibbs R.A."/>
            <person name="Weinstock G.M."/>
            <person name="Attaway T."/>
            <person name="Bell S."/>
            <person name="Buhay C.J."/>
            <person name="Chandrabose M.N."/>
            <person name="Chavez D."/>
            <person name="Clerk-Blankenburg K.P."/>
            <person name="Cree A."/>
            <person name="Dao M."/>
            <person name="Davis C."/>
            <person name="Chacko J."/>
            <person name="Dinh H."/>
            <person name="Dugan-Rocha S."/>
            <person name="Fowler G."/>
            <person name="Garner T.T."/>
            <person name="Garnes J."/>
            <person name="Gnirke A."/>
            <person name="Hawes A."/>
            <person name="Hernandez J."/>
            <person name="Hines S."/>
            <person name="Holder M."/>
            <person name="Hume J."/>
            <person name="Jhangiani S.N."/>
            <person name="Joshi V."/>
            <person name="Khan Z.M."/>
            <person name="Jackson L."/>
            <person name="Kovar C."/>
            <person name="Kowis A."/>
            <person name="Lee S."/>
            <person name="Lewis L.R."/>
            <person name="Margolis J."/>
            <person name="Morgan M."/>
            <person name="Nazareth L.V."/>
            <person name="Nguyen N."/>
            <person name="Okwuonu G."/>
            <person name="Parker D."/>
            <person name="Richards S."/>
            <person name="Ruiz S.J."/>
            <person name="Santibanez J."/>
            <person name="Savard J."/>
            <person name="Scherer S.E."/>
            <person name="Schneider B."/>
            <person name="Sodergren E."/>
            <person name="Tautz D."/>
            <person name="Vattahil S."/>
            <person name="Villasana D."/>
            <person name="White C.S."/>
            <person name="Wright R."/>
            <person name="Park Y."/>
            <person name="Beeman R.W."/>
            <person name="Lord J."/>
            <person name="Oppert B."/>
            <person name="Lorenzen M."/>
            <person name="Brown S."/>
            <person name="Wang L."/>
            <person name="Savard J."/>
            <person name="Tautz D."/>
            <person name="Richards S."/>
            <person name="Weinstock G."/>
            <person name="Gibbs R.A."/>
            <person name="Liu Y."/>
            <person name="Worley K."/>
            <person name="Weinstock G."/>
            <person name="Elsik C.G."/>
            <person name="Reese J.T."/>
            <person name="Elhaik E."/>
            <person name="Landan G."/>
            <person name="Graur D."/>
            <person name="Arensburger P."/>
            <person name="Atkinson P."/>
            <person name="Beeman R.W."/>
            <person name="Beidler J."/>
            <person name="Brown S.J."/>
            <person name="Demuth J.P."/>
            <person name="Drury D.W."/>
            <person name="Du Y.Z."/>
            <person name="Fujiwara H."/>
            <person name="Lorenzen M."/>
            <person name="Maselli V."/>
            <person name="Osanai M."/>
            <person name="Park Y."/>
            <person name="Robertson H.M."/>
            <person name="Tu Z."/>
            <person name="Wang J.J."/>
            <person name="Wang S."/>
            <person name="Richards S."/>
            <person name="Song H."/>
            <person name="Zhang L."/>
            <person name="Sodergren E."/>
            <person name="Werner D."/>
            <person name="Stanke M."/>
            <person name="Morgenstern B."/>
            <person name="Solovyev V."/>
            <person name="Kosarev P."/>
            <person name="Brown G."/>
            <person name="Chen H.C."/>
            <person name="Ermolaeva O."/>
            <person name="Hlavina W."/>
            <person name="Kapustin Y."/>
            <person name="Kiryutin B."/>
            <person name="Kitts P."/>
            <person name="Maglott D."/>
            <person name="Pruitt K."/>
            <person name="Sapojnikov V."/>
            <person name="Souvorov A."/>
            <person name="Mackey A.J."/>
            <person name="Waterhouse R.M."/>
            <person name="Wyder S."/>
            <person name="Zdobnov E.M."/>
            <person name="Zdobnov E.M."/>
            <person name="Wyder S."/>
            <person name="Kriventseva E.V."/>
            <person name="Kadowaki T."/>
            <person name="Bork P."/>
            <person name="Aranda M."/>
            <person name="Bao R."/>
            <person name="Beermann A."/>
            <person name="Berns N."/>
            <person name="Bolognesi R."/>
            <person name="Bonneton F."/>
            <person name="Bopp D."/>
            <person name="Brown S.J."/>
            <person name="Bucher G."/>
            <person name="Butts T."/>
            <person name="Chaumot A."/>
            <person name="Denell R.E."/>
            <person name="Ferrier D.E."/>
            <person name="Friedrich M."/>
            <person name="Gordon C.M."/>
            <person name="Jindra M."/>
            <person name="Klingler M."/>
            <person name="Lan Q."/>
            <person name="Lattorff H.M."/>
            <person name="Laudet V."/>
            <person name="von Levetsow C."/>
            <person name="Liu Z."/>
            <person name="Lutz R."/>
            <person name="Lynch J.A."/>
            <person name="da Fonseca R.N."/>
            <person name="Posnien N."/>
            <person name="Reuter R."/>
            <person name="Roth S."/>
            <person name="Savard J."/>
            <person name="Schinko J.B."/>
            <person name="Schmitt C."/>
            <person name="Schoppmeier M."/>
            <person name="Schroder R."/>
            <person name="Shippy T.D."/>
            <person name="Simonnet F."/>
            <person name="Marques-Souza H."/>
            <person name="Tautz D."/>
            <person name="Tomoyasu Y."/>
            <person name="Trauner J."/>
            <person name="Van der Zee M."/>
            <person name="Vervoort M."/>
            <person name="Wittkopp N."/>
            <person name="Wimmer E.A."/>
            <person name="Yang X."/>
            <person name="Jones A.K."/>
            <person name="Sattelle D.B."/>
            <person name="Ebert P.R."/>
            <person name="Nelson D."/>
            <person name="Scott J.G."/>
            <person name="Beeman R.W."/>
            <person name="Muthukrishnan S."/>
            <person name="Kramer K.J."/>
            <person name="Arakane Y."/>
            <person name="Beeman R.W."/>
            <person name="Zhu Q."/>
            <person name="Hogenkamp D."/>
            <person name="Dixit R."/>
            <person name="Oppert B."/>
            <person name="Jiang H."/>
            <person name="Zou Z."/>
            <person name="Marshall J."/>
            <person name="Elpidina E."/>
            <person name="Vinokurov K."/>
            <person name="Oppert C."/>
            <person name="Zou Z."/>
            <person name="Evans J."/>
            <person name="Lu Z."/>
            <person name="Zhao P."/>
            <person name="Sumathipala N."/>
            <person name="Altincicek B."/>
            <person name="Vilcinskas A."/>
            <person name="Williams M."/>
            <person name="Hultmark D."/>
            <person name="Hetru C."/>
            <person name="Jiang H."/>
            <person name="Grimmelikhuijzen C.J."/>
            <person name="Hauser F."/>
            <person name="Cazzamali G."/>
            <person name="Williamson M."/>
            <person name="Park Y."/>
            <person name="Li B."/>
            <person name="Tanaka Y."/>
            <person name="Predel R."/>
            <person name="Neupert S."/>
            <person name="Schachtner J."/>
            <person name="Verleyen P."/>
            <person name="Raible F."/>
            <person name="Bork P."/>
            <person name="Friedrich M."/>
            <person name="Walden K.K."/>
            <person name="Robertson H.M."/>
            <person name="Angeli S."/>
            <person name="Foret S."/>
            <person name="Bucher G."/>
            <person name="Schuetz S."/>
            <person name="Maleszka R."/>
            <person name="Wimmer E.A."/>
            <person name="Beeman R.W."/>
            <person name="Lorenzen M."/>
            <person name="Tomoyasu Y."/>
            <person name="Miller S.C."/>
            <person name="Grossmann D."/>
            <person name="Bucher G."/>
        </authorList>
    </citation>
    <scope>NUCLEOTIDE SEQUENCE [LARGE SCALE GENOMIC DNA]</scope>
    <source>
        <strain evidence="16 17">Georgia GA2</strain>
    </source>
</reference>
<dbReference type="Gene3D" id="1.10.630.10">
    <property type="entry name" value="Cytochrome P450"/>
    <property type="match status" value="1"/>
</dbReference>
<dbReference type="GO" id="GO:0020037">
    <property type="term" value="F:heme binding"/>
    <property type="evidence" value="ECO:0007669"/>
    <property type="project" value="InterPro"/>
</dbReference>
<evidence type="ECO:0000256" key="14">
    <source>
        <dbReference type="RuleBase" id="RU000461"/>
    </source>
</evidence>
<keyword evidence="6 13" id="KW-0479">Metal-binding</keyword>
<evidence type="ECO:0000256" key="12">
    <source>
        <dbReference type="ARBA" id="ARBA00023136"/>
    </source>
</evidence>
<evidence type="ECO:0000256" key="13">
    <source>
        <dbReference type="PIRSR" id="PIRSR602401-1"/>
    </source>
</evidence>
<dbReference type="CDD" id="cd11056">
    <property type="entry name" value="CYP6-like"/>
    <property type="match status" value="1"/>
</dbReference>
<evidence type="ECO:0000256" key="7">
    <source>
        <dbReference type="ARBA" id="ARBA00022824"/>
    </source>
</evidence>
<protein>
    <submittedName>
        <fullName evidence="16">Cytochrome P450 9AF1</fullName>
    </submittedName>
</protein>
<evidence type="ECO:0000256" key="5">
    <source>
        <dbReference type="ARBA" id="ARBA00022617"/>
    </source>
</evidence>
<proteinExistence type="inferred from homology"/>